<sequence>MVIADAMIWVRSMHMNDWKLVPVVNWSKEYHEAKDFLKDYPELEEFFKYKPTKEFWKTMLEGAI</sequence>
<accession>A0A133VPB7</accession>
<name>A0A133VPB7_9EURY</name>
<evidence type="ECO:0000313" key="1">
    <source>
        <dbReference type="EMBL" id="KXB08263.1"/>
    </source>
</evidence>
<proteinExistence type="predicted"/>
<organism evidence="1 2">
    <name type="scientific">candidate division MSBL1 archaeon SCGC-AAA385D11</name>
    <dbReference type="NCBI Taxonomy" id="1698286"/>
    <lineage>
        <taxon>Archaea</taxon>
        <taxon>Methanobacteriati</taxon>
        <taxon>Methanobacteriota</taxon>
        <taxon>candidate division MSBL1</taxon>
    </lineage>
</organism>
<evidence type="ECO:0000313" key="2">
    <source>
        <dbReference type="Proteomes" id="UP000070256"/>
    </source>
</evidence>
<gene>
    <name evidence="1" type="ORF">AKJ58_00510</name>
</gene>
<keyword evidence="2" id="KW-1185">Reference proteome</keyword>
<comment type="caution">
    <text evidence="1">The sequence shown here is derived from an EMBL/GenBank/DDBJ whole genome shotgun (WGS) entry which is preliminary data.</text>
</comment>
<dbReference type="EMBL" id="LHYK01000005">
    <property type="protein sequence ID" value="KXB08263.1"/>
    <property type="molecule type" value="Genomic_DNA"/>
</dbReference>
<protein>
    <submittedName>
        <fullName evidence="1">Uncharacterized protein</fullName>
    </submittedName>
</protein>
<dbReference type="AlphaFoldDB" id="A0A133VPB7"/>
<reference evidence="1 2" key="1">
    <citation type="journal article" date="2016" name="Sci. Rep.">
        <title>Metabolic traits of an uncultured archaeal lineage -MSBL1- from brine pools of the Red Sea.</title>
        <authorList>
            <person name="Mwirichia R."/>
            <person name="Alam I."/>
            <person name="Rashid M."/>
            <person name="Vinu M."/>
            <person name="Ba-Alawi W."/>
            <person name="Anthony Kamau A."/>
            <person name="Kamanda Ngugi D."/>
            <person name="Goker M."/>
            <person name="Klenk H.P."/>
            <person name="Bajic V."/>
            <person name="Stingl U."/>
        </authorList>
    </citation>
    <scope>NUCLEOTIDE SEQUENCE [LARGE SCALE GENOMIC DNA]</scope>
    <source>
        <strain evidence="1">SCGC-AAA385D11</strain>
    </source>
</reference>
<dbReference type="Proteomes" id="UP000070256">
    <property type="component" value="Unassembled WGS sequence"/>
</dbReference>